<proteinExistence type="predicted"/>
<keyword evidence="2" id="KW-1185">Reference proteome</keyword>
<gene>
    <name evidence="1" type="ORF">RFI_36852</name>
</gene>
<reference evidence="1 2" key="1">
    <citation type="journal article" date="2013" name="Curr. Biol.">
        <title>The Genome of the Foraminiferan Reticulomyxa filosa.</title>
        <authorList>
            <person name="Glockner G."/>
            <person name="Hulsmann N."/>
            <person name="Schleicher M."/>
            <person name="Noegel A.A."/>
            <person name="Eichinger L."/>
            <person name="Gallinger C."/>
            <person name="Pawlowski J."/>
            <person name="Sierra R."/>
            <person name="Euteneuer U."/>
            <person name="Pillet L."/>
            <person name="Moustafa A."/>
            <person name="Platzer M."/>
            <person name="Groth M."/>
            <person name="Szafranski K."/>
            <person name="Schliwa M."/>
        </authorList>
    </citation>
    <scope>NUCLEOTIDE SEQUENCE [LARGE SCALE GENOMIC DNA]</scope>
</reference>
<organism evidence="1 2">
    <name type="scientific">Reticulomyxa filosa</name>
    <dbReference type="NCBI Taxonomy" id="46433"/>
    <lineage>
        <taxon>Eukaryota</taxon>
        <taxon>Sar</taxon>
        <taxon>Rhizaria</taxon>
        <taxon>Retaria</taxon>
        <taxon>Foraminifera</taxon>
        <taxon>Monothalamids</taxon>
        <taxon>Reticulomyxidae</taxon>
        <taxon>Reticulomyxa</taxon>
    </lineage>
</organism>
<dbReference type="Proteomes" id="UP000023152">
    <property type="component" value="Unassembled WGS sequence"/>
</dbReference>
<dbReference type="AlphaFoldDB" id="X6LF15"/>
<accession>X6LF15</accession>
<protein>
    <submittedName>
        <fullName evidence="1">Uncharacterized protein</fullName>
    </submittedName>
</protein>
<evidence type="ECO:0000313" key="1">
    <source>
        <dbReference type="EMBL" id="ETO00588.1"/>
    </source>
</evidence>
<comment type="caution">
    <text evidence="1">The sequence shown here is derived from an EMBL/GenBank/DDBJ whole genome shotgun (WGS) entry which is preliminary data.</text>
</comment>
<name>X6LF15_RETFI</name>
<sequence length="91" mass="10715">MEKDISREYDTSTGLFENLSFELLNSLSSVEGTSLLRQEFSRQLKHYQSFKKYLEKNEKIIIEKSQVLENSGKDKILDESRLEKIDPEKIQ</sequence>
<evidence type="ECO:0000313" key="2">
    <source>
        <dbReference type="Proteomes" id="UP000023152"/>
    </source>
</evidence>
<dbReference type="EMBL" id="ASPP01040612">
    <property type="protein sequence ID" value="ETO00588.1"/>
    <property type="molecule type" value="Genomic_DNA"/>
</dbReference>